<evidence type="ECO:0000256" key="2">
    <source>
        <dbReference type="ARBA" id="ARBA00023015"/>
    </source>
</evidence>
<evidence type="ECO:0000256" key="4">
    <source>
        <dbReference type="ARBA" id="ARBA00023163"/>
    </source>
</evidence>
<reference evidence="8" key="1">
    <citation type="submission" date="2010-04" db="EMBL/GenBank/DDBJ databases">
        <authorList>
            <person name="Reid K.E."/>
            <person name="Liao N."/>
            <person name="Chan S."/>
            <person name="Docking R."/>
            <person name="Taylor G."/>
            <person name="Moore R."/>
            <person name="Mayo M."/>
            <person name="Munro S."/>
            <person name="King J."/>
            <person name="Yanchuk A."/>
            <person name="Holt R."/>
            <person name="Jones S."/>
            <person name="Marra M."/>
            <person name="Ritland C.E."/>
            <person name="Ritland K."/>
            <person name="Bohlmann J."/>
        </authorList>
    </citation>
    <scope>NUCLEOTIDE SEQUENCE</scope>
    <source>
        <tissue evidence="8">Bud</tissue>
    </source>
</reference>
<comment type="subcellular location">
    <subcellularLocation>
        <location evidence="1">Nucleus</location>
    </subcellularLocation>
</comment>
<dbReference type="PRINTS" id="PR00404">
    <property type="entry name" value="MADSDOMAIN"/>
</dbReference>
<dbReference type="Pfam" id="PF00319">
    <property type="entry name" value="SRF-TF"/>
    <property type="match status" value="1"/>
</dbReference>
<protein>
    <recommendedName>
        <fullName evidence="7">MADS-box domain-containing protein</fullName>
    </recommendedName>
</protein>
<dbReference type="SUPFAM" id="SSF55455">
    <property type="entry name" value="SRF-like"/>
    <property type="match status" value="1"/>
</dbReference>
<feature type="coiled-coil region" evidence="6">
    <location>
        <begin position="97"/>
        <end position="124"/>
    </location>
</feature>
<sequence length="183" mass="21640">MQKQMGRAKITIKWIPRDTSGNMTFMKRKKGLKKKVEELSILCGVEVCMVCFGPQMDQQTASDHPHVWPGKSKALEIVERYRSLSKEEQENKKLDNSSFLEQRIKKLKVELSIKRKENRELEMESVYPWDSCLNFFTDEQLKDLVDYIDIRLETVYDRINFLSRHEREIYNGVESDMVGFCSF</sequence>
<feature type="domain" description="MADS-box" evidence="7">
    <location>
        <begin position="5"/>
        <end position="53"/>
    </location>
</feature>
<name>D5AE40_PICSI</name>
<dbReference type="Gene3D" id="3.40.1810.10">
    <property type="entry name" value="Transcription factor, MADS-box"/>
    <property type="match status" value="1"/>
</dbReference>
<dbReference type="GO" id="GO:0046983">
    <property type="term" value="F:protein dimerization activity"/>
    <property type="evidence" value="ECO:0007669"/>
    <property type="project" value="InterPro"/>
</dbReference>
<dbReference type="SMART" id="SM00432">
    <property type="entry name" value="MADS"/>
    <property type="match status" value="1"/>
</dbReference>
<evidence type="ECO:0000256" key="6">
    <source>
        <dbReference type="SAM" id="Coils"/>
    </source>
</evidence>
<dbReference type="AlphaFoldDB" id="D5AE40"/>
<dbReference type="PANTHER" id="PTHR48019">
    <property type="entry name" value="SERUM RESPONSE FACTOR HOMOLOG"/>
    <property type="match status" value="1"/>
</dbReference>
<keyword evidence="2" id="KW-0805">Transcription regulation</keyword>
<dbReference type="OMA" id="FIMQRIA"/>
<dbReference type="InterPro" id="IPR050142">
    <property type="entry name" value="MADS-box/MEF2_TF"/>
</dbReference>
<organism evidence="8">
    <name type="scientific">Picea sitchensis</name>
    <name type="common">Sitka spruce</name>
    <name type="synonym">Pinus sitchensis</name>
    <dbReference type="NCBI Taxonomy" id="3332"/>
    <lineage>
        <taxon>Eukaryota</taxon>
        <taxon>Viridiplantae</taxon>
        <taxon>Streptophyta</taxon>
        <taxon>Embryophyta</taxon>
        <taxon>Tracheophyta</taxon>
        <taxon>Spermatophyta</taxon>
        <taxon>Pinopsida</taxon>
        <taxon>Pinidae</taxon>
        <taxon>Conifers I</taxon>
        <taxon>Pinales</taxon>
        <taxon>Pinaceae</taxon>
        <taxon>Picea</taxon>
    </lineage>
</organism>
<accession>D5AE40</accession>
<evidence type="ECO:0000256" key="3">
    <source>
        <dbReference type="ARBA" id="ARBA00023125"/>
    </source>
</evidence>
<evidence type="ECO:0000256" key="1">
    <source>
        <dbReference type="ARBA" id="ARBA00004123"/>
    </source>
</evidence>
<dbReference type="PROSITE" id="PS50066">
    <property type="entry name" value="MADS_BOX_2"/>
    <property type="match status" value="1"/>
</dbReference>
<dbReference type="EMBL" id="BT124567">
    <property type="protein sequence ID" value="ADE77809.1"/>
    <property type="molecule type" value="mRNA"/>
</dbReference>
<keyword evidence="3" id="KW-0238">DNA-binding</keyword>
<dbReference type="InterPro" id="IPR002100">
    <property type="entry name" value="TF_MADSbox"/>
</dbReference>
<evidence type="ECO:0000256" key="5">
    <source>
        <dbReference type="ARBA" id="ARBA00023242"/>
    </source>
</evidence>
<dbReference type="GO" id="GO:0005634">
    <property type="term" value="C:nucleus"/>
    <property type="evidence" value="ECO:0007669"/>
    <property type="project" value="UniProtKB-SubCell"/>
</dbReference>
<proteinExistence type="evidence at transcript level"/>
<evidence type="ECO:0000259" key="7">
    <source>
        <dbReference type="PROSITE" id="PS50066"/>
    </source>
</evidence>
<dbReference type="GO" id="GO:0003677">
    <property type="term" value="F:DNA binding"/>
    <property type="evidence" value="ECO:0007669"/>
    <property type="project" value="UniProtKB-KW"/>
</dbReference>
<keyword evidence="4" id="KW-0804">Transcription</keyword>
<keyword evidence="5" id="KW-0539">Nucleus</keyword>
<evidence type="ECO:0000313" key="8">
    <source>
        <dbReference type="EMBL" id="ADE77809.1"/>
    </source>
</evidence>
<keyword evidence="6" id="KW-0175">Coiled coil</keyword>
<dbReference type="InterPro" id="IPR036879">
    <property type="entry name" value="TF_MADSbox_sf"/>
</dbReference>